<protein>
    <submittedName>
        <fullName evidence="1">2225_t:CDS:1</fullName>
    </submittedName>
</protein>
<evidence type="ECO:0000313" key="2">
    <source>
        <dbReference type="Proteomes" id="UP000789739"/>
    </source>
</evidence>
<dbReference type="OrthoDB" id="10477196at2759"/>
<organism evidence="1 2">
    <name type="scientific">Paraglomus brasilianum</name>
    <dbReference type="NCBI Taxonomy" id="144538"/>
    <lineage>
        <taxon>Eukaryota</taxon>
        <taxon>Fungi</taxon>
        <taxon>Fungi incertae sedis</taxon>
        <taxon>Mucoromycota</taxon>
        <taxon>Glomeromycotina</taxon>
        <taxon>Glomeromycetes</taxon>
        <taxon>Paraglomerales</taxon>
        <taxon>Paraglomeraceae</taxon>
        <taxon>Paraglomus</taxon>
    </lineage>
</organism>
<evidence type="ECO:0000313" key="1">
    <source>
        <dbReference type="EMBL" id="CAG8473467.1"/>
    </source>
</evidence>
<proteinExistence type="predicted"/>
<accession>A0A9N8W653</accession>
<gene>
    <name evidence="1" type="ORF">PBRASI_LOCUS1192</name>
</gene>
<comment type="caution">
    <text evidence="1">The sequence shown here is derived from an EMBL/GenBank/DDBJ whole genome shotgun (WGS) entry which is preliminary data.</text>
</comment>
<sequence length="180" mass="20005">MAGFDVQSDHESYTYNIQSDQLNSMDSNYTNGFPLNQTIITDLGYANMDQPISMGYNGIQSYQHNQTPLQPPGQDSFPSDIGLFDHNGIYIGVNESLDTENYGYIRNNENMVNYSTINYDLANYNPPSVHYPLPQTLVQTLPTSTPSNNAGAMATAASHRRTVIIVKADITLEELLSIIQ</sequence>
<keyword evidence="2" id="KW-1185">Reference proteome</keyword>
<reference evidence="1" key="1">
    <citation type="submission" date="2021-06" db="EMBL/GenBank/DDBJ databases">
        <authorList>
            <person name="Kallberg Y."/>
            <person name="Tangrot J."/>
            <person name="Rosling A."/>
        </authorList>
    </citation>
    <scope>NUCLEOTIDE SEQUENCE</scope>
    <source>
        <strain evidence="1">BR232B</strain>
    </source>
</reference>
<dbReference type="AlphaFoldDB" id="A0A9N8W653"/>
<dbReference type="Proteomes" id="UP000789739">
    <property type="component" value="Unassembled WGS sequence"/>
</dbReference>
<dbReference type="EMBL" id="CAJVPI010000073">
    <property type="protein sequence ID" value="CAG8473467.1"/>
    <property type="molecule type" value="Genomic_DNA"/>
</dbReference>
<name>A0A9N8W653_9GLOM</name>